<gene>
    <name evidence="1" type="ORF">E0H73_02805</name>
</gene>
<dbReference type="Gene3D" id="3.10.450.50">
    <property type="match status" value="1"/>
</dbReference>
<dbReference type="GO" id="GO:0016987">
    <property type="term" value="F:sigma factor activity"/>
    <property type="evidence" value="ECO:0007669"/>
    <property type="project" value="TreeGrafter"/>
</dbReference>
<reference evidence="1 2" key="1">
    <citation type="submission" date="2019-02" db="EMBL/GenBank/DDBJ databases">
        <title>Kribbella capetownensis sp. nov. and Kribbella speibonae sp. nov., isolated from soil.</title>
        <authorList>
            <person name="Curtis S.M."/>
            <person name="Norton I."/>
            <person name="Everest G.J."/>
            <person name="Meyers P.R."/>
        </authorList>
    </citation>
    <scope>NUCLEOTIDE SEQUENCE [LARGE SCALE GENOMIC DNA]</scope>
    <source>
        <strain evidence="1 2">NRRL B-24813</strain>
    </source>
</reference>
<dbReference type="Proteomes" id="UP000291144">
    <property type="component" value="Unassembled WGS sequence"/>
</dbReference>
<dbReference type="PANTHER" id="PTHR30173">
    <property type="entry name" value="SIGMA 19 FACTOR"/>
    <property type="match status" value="1"/>
</dbReference>
<dbReference type="EMBL" id="SJKB01000001">
    <property type="protein sequence ID" value="TCC65876.1"/>
    <property type="molecule type" value="Genomic_DNA"/>
</dbReference>
<dbReference type="SUPFAM" id="SSF54427">
    <property type="entry name" value="NTF2-like"/>
    <property type="match status" value="1"/>
</dbReference>
<dbReference type="AlphaFoldDB" id="A0A4R0L215"/>
<dbReference type="InterPro" id="IPR052704">
    <property type="entry name" value="ECF_Sigma-70_Domain"/>
</dbReference>
<dbReference type="PANTHER" id="PTHR30173:SF43">
    <property type="entry name" value="ECF RNA POLYMERASE SIGMA FACTOR SIGI-RELATED"/>
    <property type="match status" value="1"/>
</dbReference>
<keyword evidence="2" id="KW-1185">Reference proteome</keyword>
<evidence type="ECO:0000313" key="2">
    <source>
        <dbReference type="Proteomes" id="UP000291144"/>
    </source>
</evidence>
<protein>
    <submittedName>
        <fullName evidence="1">Siderophore-interacting protein</fullName>
    </submittedName>
</protein>
<accession>A0A4R0L215</accession>
<organism evidence="1 2">
    <name type="scientific">Kribbella pittospori</name>
    <dbReference type="NCBI Taxonomy" id="722689"/>
    <lineage>
        <taxon>Bacteria</taxon>
        <taxon>Bacillati</taxon>
        <taxon>Actinomycetota</taxon>
        <taxon>Actinomycetes</taxon>
        <taxon>Propionibacteriales</taxon>
        <taxon>Kribbellaceae</taxon>
        <taxon>Kribbella</taxon>
    </lineage>
</organism>
<sequence>MMESVVRRFAAACAAEDQEAVREVLAADVVLVSDGGGRVLAPLRPIRGPIETARIVVTLMSAAVLSIEEINGRPGVVLRRGGRVEAVASLEVTGSVITRIWVVLNPDKLAHWLAADPSRG</sequence>
<comment type="caution">
    <text evidence="1">The sequence shown here is derived from an EMBL/GenBank/DDBJ whole genome shotgun (WGS) entry which is preliminary data.</text>
</comment>
<evidence type="ECO:0000313" key="1">
    <source>
        <dbReference type="EMBL" id="TCC65876.1"/>
    </source>
</evidence>
<name>A0A4R0L215_9ACTN</name>
<proteinExistence type="predicted"/>
<dbReference type="OrthoDB" id="3298440at2"/>
<dbReference type="InterPro" id="IPR032710">
    <property type="entry name" value="NTF2-like_dom_sf"/>
</dbReference>